<feature type="domain" description="ADF-H" evidence="5">
    <location>
        <begin position="5"/>
        <end position="141"/>
    </location>
</feature>
<keyword evidence="3 4" id="KW-0539">Nucleus</keyword>
<dbReference type="PIRSF" id="PIRSF001788">
    <property type="entry name" value="GMF-beta"/>
    <property type="match status" value="1"/>
</dbReference>
<dbReference type="KEGG" id="som:SOMG_02656"/>
<accession>A0AAE9WE81</accession>
<keyword evidence="2 4" id="KW-0963">Cytoplasm</keyword>
<keyword evidence="7" id="KW-1185">Reference proteome</keyword>
<evidence type="ECO:0000256" key="4">
    <source>
        <dbReference type="PIRNR" id="PIRNR001788"/>
    </source>
</evidence>
<dbReference type="GO" id="GO:0071846">
    <property type="term" value="P:actin filament debranching"/>
    <property type="evidence" value="ECO:0007669"/>
    <property type="project" value="InterPro"/>
</dbReference>
<dbReference type="InterPro" id="IPR011171">
    <property type="entry name" value="GMF"/>
</dbReference>
<dbReference type="Gene3D" id="3.40.20.10">
    <property type="entry name" value="Severin"/>
    <property type="match status" value="1"/>
</dbReference>
<dbReference type="GO" id="GO:0071933">
    <property type="term" value="F:Arp2/3 complex binding"/>
    <property type="evidence" value="ECO:0007669"/>
    <property type="project" value="InterPro"/>
</dbReference>
<dbReference type="GO" id="GO:0034316">
    <property type="term" value="P:negative regulation of Arp2/3 complex-mediated actin nucleation"/>
    <property type="evidence" value="ECO:0007669"/>
    <property type="project" value="TreeGrafter"/>
</dbReference>
<dbReference type="SUPFAM" id="SSF55753">
    <property type="entry name" value="Actin depolymerizing proteins"/>
    <property type="match status" value="1"/>
</dbReference>
<sequence>MSSEARMFSISDTIIKEIDRFRLRLKKSLLFAYIFKIDKSTKEVVPDGEIMQIESVEEIADELSETQPRYILVSYPTKTTDGRLSTPLFMVYWRPTSSPHDLSMIYASAKVWFQDQAQVHKVLEVREIEDITTDAVEEFLH</sequence>
<organism evidence="6 7">
    <name type="scientific">Schizosaccharomyces osmophilus</name>
    <dbReference type="NCBI Taxonomy" id="2545709"/>
    <lineage>
        <taxon>Eukaryota</taxon>
        <taxon>Fungi</taxon>
        <taxon>Dikarya</taxon>
        <taxon>Ascomycota</taxon>
        <taxon>Taphrinomycotina</taxon>
        <taxon>Schizosaccharomycetes</taxon>
        <taxon>Schizosaccharomycetales</taxon>
        <taxon>Schizosaccharomycetaceae</taxon>
        <taxon>Schizosaccharomyces</taxon>
    </lineage>
</organism>
<dbReference type="GO" id="GO:0030479">
    <property type="term" value="C:actin cortical patch"/>
    <property type="evidence" value="ECO:0007669"/>
    <property type="project" value="TreeGrafter"/>
</dbReference>
<evidence type="ECO:0000256" key="3">
    <source>
        <dbReference type="ARBA" id="ARBA00023242"/>
    </source>
</evidence>
<dbReference type="SMART" id="SM00102">
    <property type="entry name" value="ADF"/>
    <property type="match status" value="1"/>
</dbReference>
<dbReference type="Proteomes" id="UP001212411">
    <property type="component" value="Chromosome 2"/>
</dbReference>
<comment type="subcellular location">
    <subcellularLocation>
        <location evidence="4">Cytoplasm</location>
    </subcellularLocation>
    <subcellularLocation>
        <location evidence="4">Nucleus</location>
    </subcellularLocation>
</comment>
<dbReference type="AlphaFoldDB" id="A0AAE9WE81"/>
<name>A0AAE9WE81_9SCHI</name>
<evidence type="ECO:0000256" key="2">
    <source>
        <dbReference type="ARBA" id="ARBA00022490"/>
    </source>
</evidence>
<reference evidence="6 7" key="1">
    <citation type="journal article" date="2023" name="G3 (Bethesda)">
        <title>A high-quality reference genome for the fission yeast Schizosaccharomyces osmophilus.</title>
        <authorList>
            <person name="Jia G.S."/>
            <person name="Zhang W.C."/>
            <person name="Liang Y."/>
            <person name="Liu X.H."/>
            <person name="Rhind N."/>
            <person name="Pidoux A."/>
            <person name="Brysch-Herzberg M."/>
            <person name="Du L.L."/>
        </authorList>
    </citation>
    <scope>NUCLEOTIDE SEQUENCE [LARGE SCALE GENOMIC DNA]</scope>
    <source>
        <strain evidence="6 7">CBS 15793</strain>
    </source>
</reference>
<protein>
    <submittedName>
        <fullName evidence="6">Cofilin/tropomyosin family Glia Maturation Factor-like protein Gmf1</fullName>
    </submittedName>
</protein>
<dbReference type="GO" id="GO:0005634">
    <property type="term" value="C:nucleus"/>
    <property type="evidence" value="ECO:0007669"/>
    <property type="project" value="UniProtKB-SubCell"/>
</dbReference>
<dbReference type="InterPro" id="IPR029006">
    <property type="entry name" value="ADF-H/Gelsolin-like_dom_sf"/>
</dbReference>
<dbReference type="PANTHER" id="PTHR11249:SF2">
    <property type="entry name" value="GLIA MATURATION FACTOR"/>
    <property type="match status" value="1"/>
</dbReference>
<dbReference type="Pfam" id="PF00241">
    <property type="entry name" value="Cofilin_ADF"/>
    <property type="match status" value="1"/>
</dbReference>
<evidence type="ECO:0000256" key="1">
    <source>
        <dbReference type="ARBA" id="ARBA00010055"/>
    </source>
</evidence>
<dbReference type="PROSITE" id="PS51263">
    <property type="entry name" value="ADF_H"/>
    <property type="match status" value="1"/>
</dbReference>
<evidence type="ECO:0000313" key="6">
    <source>
        <dbReference type="EMBL" id="WBW74019.1"/>
    </source>
</evidence>
<evidence type="ECO:0000313" key="7">
    <source>
        <dbReference type="Proteomes" id="UP001212411"/>
    </source>
</evidence>
<dbReference type="PANTHER" id="PTHR11249">
    <property type="entry name" value="GLIAL FACTOR NATURATION FACTOR"/>
    <property type="match status" value="1"/>
</dbReference>
<dbReference type="InterPro" id="IPR002108">
    <property type="entry name" value="ADF-H"/>
</dbReference>
<dbReference type="GO" id="GO:0003779">
    <property type="term" value="F:actin binding"/>
    <property type="evidence" value="ECO:0007669"/>
    <property type="project" value="InterPro"/>
</dbReference>
<comment type="similarity">
    <text evidence="1 4">Belongs to the actin-binding proteins ADF family. GMF subfamily.</text>
</comment>
<dbReference type="RefSeq" id="XP_056038262.1">
    <property type="nucleotide sequence ID" value="XM_056181447.1"/>
</dbReference>
<dbReference type="GeneID" id="80876136"/>
<dbReference type="CDD" id="cd11283">
    <property type="entry name" value="ADF_GMF-beta_like"/>
    <property type="match status" value="1"/>
</dbReference>
<proteinExistence type="inferred from homology"/>
<dbReference type="FunFam" id="3.40.20.10:FF:000026">
    <property type="entry name" value="Glia maturation factor"/>
    <property type="match status" value="1"/>
</dbReference>
<dbReference type="EMBL" id="CP115612">
    <property type="protein sequence ID" value="WBW74019.1"/>
    <property type="molecule type" value="Genomic_DNA"/>
</dbReference>
<gene>
    <name evidence="6" type="primary">gmf1</name>
    <name evidence="6" type="ORF">SOMG_02656</name>
</gene>
<evidence type="ECO:0000259" key="5">
    <source>
        <dbReference type="PROSITE" id="PS51263"/>
    </source>
</evidence>